<organism evidence="1 2">
    <name type="scientific">Teichococcus oryzae</name>
    <dbReference type="NCBI Taxonomy" id="1608942"/>
    <lineage>
        <taxon>Bacteria</taxon>
        <taxon>Pseudomonadati</taxon>
        <taxon>Pseudomonadota</taxon>
        <taxon>Alphaproteobacteria</taxon>
        <taxon>Acetobacterales</taxon>
        <taxon>Roseomonadaceae</taxon>
        <taxon>Roseomonas</taxon>
    </lineage>
</organism>
<dbReference type="OrthoDB" id="9879223at2"/>
<protein>
    <submittedName>
        <fullName evidence="1">Uncharacterized protein</fullName>
    </submittedName>
</protein>
<dbReference type="AlphaFoldDB" id="A0A5B2TLD5"/>
<keyword evidence="2" id="KW-1185">Reference proteome</keyword>
<proteinExistence type="predicted"/>
<name>A0A5B2TLD5_9PROT</name>
<evidence type="ECO:0000313" key="1">
    <source>
        <dbReference type="EMBL" id="KAA2215009.1"/>
    </source>
</evidence>
<comment type="caution">
    <text evidence="1">The sequence shown here is derived from an EMBL/GenBank/DDBJ whole genome shotgun (WGS) entry which is preliminary data.</text>
</comment>
<sequence>MLSQFAPGTMSSGHAQAGAARLTEAVSQCGRLREAARLSDLAAGLLSQAMERLEEHDTLPRTSHPARARHAMAEALALWRAAWALCSTQLTDRPGLSGVLHSLDQAGAALAGGEAGMIPRLAVAAGALRRLGESLRGQLALAQGAIDRIGHLPASLSAADLEHEAGRLRALQLRQSLDGQALGLARLLPDCLRDIPAVTDCDRPAGAPEWTLPACGTRLGAASC</sequence>
<dbReference type="RefSeq" id="WP_149810963.1">
    <property type="nucleotide sequence ID" value="NZ_VUKA01000001.1"/>
</dbReference>
<gene>
    <name evidence="1" type="ORF">F0Q34_04865</name>
</gene>
<dbReference type="EMBL" id="VUKA01000001">
    <property type="protein sequence ID" value="KAA2215009.1"/>
    <property type="molecule type" value="Genomic_DNA"/>
</dbReference>
<reference evidence="1 2" key="1">
    <citation type="journal article" date="2015" name="Int. J. Syst. Evol. Microbiol.">
        <title>Roseomonas oryzae sp. nov., isolated from paddy rhizosphere soil.</title>
        <authorList>
            <person name="Ramaprasad E.V."/>
            <person name="Sasikala Ch."/>
            <person name="Ramana Ch.V."/>
        </authorList>
    </citation>
    <scope>NUCLEOTIDE SEQUENCE [LARGE SCALE GENOMIC DNA]</scope>
    <source>
        <strain evidence="1 2">KCTC 42542</strain>
    </source>
</reference>
<dbReference type="Proteomes" id="UP000322110">
    <property type="component" value="Unassembled WGS sequence"/>
</dbReference>
<accession>A0A5B2TLD5</accession>
<evidence type="ECO:0000313" key="2">
    <source>
        <dbReference type="Proteomes" id="UP000322110"/>
    </source>
</evidence>